<sequence>MEKAMTTFRVLVSASILSLLPLGAVFAQADQTGTGGGPLSAEKAPNTTVVGQTRPPSRNASPTSVKPIERLTPRQAADDAITTRVCVGCGGGPSTTGSLPAPSAPTSSPERRDVQLDELRTATEPKKQSDLDTVALASAHREQAKSAEEKTNGLWQSWLVSVCDGCGDQKPAKALKVEDWPNRNVPMTTGSVDQKAPSVKAHHSEAKRAEVHHHGSLEADLSPENVDAIRRMPQQ</sequence>
<evidence type="ECO:0000313" key="4">
    <source>
        <dbReference type="Proteomes" id="UP001157440"/>
    </source>
</evidence>
<dbReference type="RefSeq" id="WP_250102895.1">
    <property type="nucleotide sequence ID" value="NZ_BSPL01000015.1"/>
</dbReference>
<name>A0AA37WSK0_9HYPH</name>
<feature type="compositionally biased region" description="Low complexity" evidence="1">
    <location>
        <begin position="95"/>
        <end position="108"/>
    </location>
</feature>
<comment type="caution">
    <text evidence="3">The sequence shown here is derived from an EMBL/GenBank/DDBJ whole genome shotgun (WGS) entry which is preliminary data.</text>
</comment>
<evidence type="ECO:0008006" key="5">
    <source>
        <dbReference type="Google" id="ProtNLM"/>
    </source>
</evidence>
<dbReference type="EMBL" id="BSPL01000015">
    <property type="protein sequence ID" value="GLS70392.1"/>
    <property type="molecule type" value="Genomic_DNA"/>
</dbReference>
<feature type="region of interest" description="Disordered" evidence="1">
    <location>
        <begin position="91"/>
        <end position="112"/>
    </location>
</feature>
<keyword evidence="2" id="KW-0732">Signal</keyword>
<evidence type="ECO:0000256" key="2">
    <source>
        <dbReference type="SAM" id="SignalP"/>
    </source>
</evidence>
<feature type="compositionally biased region" description="Basic and acidic residues" evidence="1">
    <location>
        <begin position="202"/>
        <end position="217"/>
    </location>
</feature>
<evidence type="ECO:0000313" key="3">
    <source>
        <dbReference type="EMBL" id="GLS70392.1"/>
    </source>
</evidence>
<proteinExistence type="predicted"/>
<accession>A0AA37WSK0</accession>
<dbReference type="AlphaFoldDB" id="A0AA37WSK0"/>
<feature type="region of interest" description="Disordered" evidence="1">
    <location>
        <begin position="182"/>
        <end position="235"/>
    </location>
</feature>
<evidence type="ECO:0000256" key="1">
    <source>
        <dbReference type="SAM" id="MobiDB-lite"/>
    </source>
</evidence>
<reference evidence="4" key="1">
    <citation type="journal article" date="2019" name="Int. J. Syst. Evol. Microbiol.">
        <title>The Global Catalogue of Microorganisms (GCM) 10K type strain sequencing project: providing services to taxonomists for standard genome sequencing and annotation.</title>
        <authorList>
            <consortium name="The Broad Institute Genomics Platform"/>
            <consortium name="The Broad Institute Genome Sequencing Center for Infectious Disease"/>
            <person name="Wu L."/>
            <person name="Ma J."/>
        </authorList>
    </citation>
    <scope>NUCLEOTIDE SEQUENCE [LARGE SCALE GENOMIC DNA]</scope>
    <source>
        <strain evidence="4">NBRC 103632</strain>
    </source>
</reference>
<organism evidence="3 4">
    <name type="scientific">Methylobacterium tardum</name>
    <dbReference type="NCBI Taxonomy" id="374432"/>
    <lineage>
        <taxon>Bacteria</taxon>
        <taxon>Pseudomonadati</taxon>
        <taxon>Pseudomonadota</taxon>
        <taxon>Alphaproteobacteria</taxon>
        <taxon>Hyphomicrobiales</taxon>
        <taxon>Methylobacteriaceae</taxon>
        <taxon>Methylobacterium</taxon>
    </lineage>
</organism>
<feature type="compositionally biased region" description="Polar residues" evidence="1">
    <location>
        <begin position="45"/>
        <end position="64"/>
    </location>
</feature>
<feature type="signal peptide" evidence="2">
    <location>
        <begin position="1"/>
        <end position="29"/>
    </location>
</feature>
<protein>
    <recommendedName>
        <fullName evidence="5">Secreted protein</fullName>
    </recommendedName>
</protein>
<keyword evidence="4" id="KW-1185">Reference proteome</keyword>
<gene>
    <name evidence="3" type="ORF">GCM10007890_24050</name>
</gene>
<feature type="chain" id="PRO_5041335914" description="Secreted protein" evidence="2">
    <location>
        <begin position="30"/>
        <end position="235"/>
    </location>
</feature>
<feature type="region of interest" description="Disordered" evidence="1">
    <location>
        <begin position="34"/>
        <end position="77"/>
    </location>
</feature>
<dbReference type="Proteomes" id="UP001157440">
    <property type="component" value="Unassembled WGS sequence"/>
</dbReference>